<proteinExistence type="predicted"/>
<protein>
    <submittedName>
        <fullName evidence="3">DUF4812 domain-containing protein</fullName>
    </submittedName>
</protein>
<dbReference type="WBParaSite" id="BXY_0558900.1">
    <property type="protein sequence ID" value="BXY_0558900.1"/>
    <property type="gene ID" value="BXY_0558900"/>
</dbReference>
<dbReference type="SUPFAM" id="SSF57302">
    <property type="entry name" value="Snake toxin-like"/>
    <property type="match status" value="1"/>
</dbReference>
<dbReference type="AlphaFoldDB" id="A0A1I7RXX2"/>
<name>A0A1I7RXX2_BURXY</name>
<reference evidence="3" key="1">
    <citation type="submission" date="2016-11" db="UniProtKB">
        <authorList>
            <consortium name="WormBaseParasite"/>
        </authorList>
    </citation>
    <scope>IDENTIFICATION</scope>
</reference>
<dbReference type="InterPro" id="IPR045860">
    <property type="entry name" value="Snake_toxin-like_sf"/>
</dbReference>
<dbReference type="Proteomes" id="UP000095284">
    <property type="component" value="Unplaced"/>
</dbReference>
<evidence type="ECO:0000256" key="1">
    <source>
        <dbReference type="SAM" id="MobiDB-lite"/>
    </source>
</evidence>
<dbReference type="CDD" id="cd00117">
    <property type="entry name" value="TFP"/>
    <property type="match status" value="1"/>
</dbReference>
<evidence type="ECO:0000313" key="3">
    <source>
        <dbReference type="WBParaSite" id="BXY_0558900.1"/>
    </source>
</evidence>
<organism evidence="2 3">
    <name type="scientific">Bursaphelenchus xylophilus</name>
    <name type="common">Pinewood nematode worm</name>
    <name type="synonym">Aphelenchoides xylophilus</name>
    <dbReference type="NCBI Taxonomy" id="6326"/>
    <lineage>
        <taxon>Eukaryota</taxon>
        <taxon>Metazoa</taxon>
        <taxon>Ecdysozoa</taxon>
        <taxon>Nematoda</taxon>
        <taxon>Chromadorea</taxon>
        <taxon>Rhabditida</taxon>
        <taxon>Tylenchina</taxon>
        <taxon>Tylenchomorpha</taxon>
        <taxon>Aphelenchoidea</taxon>
        <taxon>Aphelenchoididae</taxon>
        <taxon>Bursaphelenchus</taxon>
    </lineage>
</organism>
<dbReference type="Gene3D" id="2.10.60.10">
    <property type="entry name" value="CD59"/>
    <property type="match status" value="1"/>
</dbReference>
<feature type="compositionally biased region" description="Basic and acidic residues" evidence="1">
    <location>
        <begin position="81"/>
        <end position="102"/>
    </location>
</feature>
<feature type="region of interest" description="Disordered" evidence="1">
    <location>
        <begin position="70"/>
        <end position="111"/>
    </location>
</feature>
<evidence type="ECO:0000313" key="2">
    <source>
        <dbReference type="Proteomes" id="UP000095284"/>
    </source>
</evidence>
<sequence length="188" mass="20950">MGDIGRLRQNVNVNKNAYGGKVCVVYSESLDFENEGPQKAKTIFKPNDKVITEQPVNRYWDNILVPNGKNKKVKDPANGGKDPHKEFVEKAVADEKPDLSEDRGEEQDGSMTPAYCAKTSNGCLKFVGFDGVRVSRDCARPDECVDRTQKVIPRNTGTVYCCWSNWCNSSPVMSASLLLIFSAYFLLN</sequence>
<accession>A0A1I7RXX2</accession>